<protein>
    <submittedName>
        <fullName evidence="3">Uncharacterized protein</fullName>
    </submittedName>
</protein>
<organism evidence="4">
    <name type="scientific">Melampsora larici-populina (strain 98AG31 / pathotype 3-4-7)</name>
    <name type="common">Poplar leaf rust fungus</name>
    <dbReference type="NCBI Taxonomy" id="747676"/>
    <lineage>
        <taxon>Eukaryota</taxon>
        <taxon>Fungi</taxon>
        <taxon>Dikarya</taxon>
        <taxon>Basidiomycota</taxon>
        <taxon>Pucciniomycotina</taxon>
        <taxon>Pucciniomycetes</taxon>
        <taxon>Pucciniales</taxon>
        <taxon>Melampsoraceae</taxon>
        <taxon>Melampsora</taxon>
    </lineage>
</organism>
<dbReference type="InParanoid" id="F4S040"/>
<name>F4S040_MELLP</name>
<feature type="compositionally biased region" description="Polar residues" evidence="2">
    <location>
        <begin position="1"/>
        <end position="18"/>
    </location>
</feature>
<feature type="compositionally biased region" description="Polar residues" evidence="2">
    <location>
        <begin position="453"/>
        <end position="464"/>
    </location>
</feature>
<dbReference type="InterPro" id="IPR019190">
    <property type="entry name" value="EXOV"/>
</dbReference>
<evidence type="ECO:0000256" key="1">
    <source>
        <dbReference type="ARBA" id="ARBA00009797"/>
    </source>
</evidence>
<accession>F4S040</accession>
<dbReference type="Proteomes" id="UP000001072">
    <property type="component" value="Unassembled WGS sequence"/>
</dbReference>
<dbReference type="GO" id="GO:0036297">
    <property type="term" value="P:interstrand cross-link repair"/>
    <property type="evidence" value="ECO:0007669"/>
    <property type="project" value="TreeGrafter"/>
</dbReference>
<reference evidence="4" key="1">
    <citation type="journal article" date="2011" name="Proc. Natl. Acad. Sci. U.S.A.">
        <title>Obligate biotrophy features unraveled by the genomic analysis of rust fungi.</title>
        <authorList>
            <person name="Duplessis S."/>
            <person name="Cuomo C.A."/>
            <person name="Lin Y.-C."/>
            <person name="Aerts A."/>
            <person name="Tisserant E."/>
            <person name="Veneault-Fourrey C."/>
            <person name="Joly D.L."/>
            <person name="Hacquard S."/>
            <person name="Amselem J."/>
            <person name="Cantarel B.L."/>
            <person name="Chiu R."/>
            <person name="Coutinho P.M."/>
            <person name="Feau N."/>
            <person name="Field M."/>
            <person name="Frey P."/>
            <person name="Gelhaye E."/>
            <person name="Goldberg J."/>
            <person name="Grabherr M.G."/>
            <person name="Kodira C.D."/>
            <person name="Kohler A."/>
            <person name="Kuees U."/>
            <person name="Lindquist E.A."/>
            <person name="Lucas S.M."/>
            <person name="Mago R."/>
            <person name="Mauceli E."/>
            <person name="Morin E."/>
            <person name="Murat C."/>
            <person name="Pangilinan J.L."/>
            <person name="Park R."/>
            <person name="Pearson M."/>
            <person name="Quesneville H."/>
            <person name="Rouhier N."/>
            <person name="Sakthikumar S."/>
            <person name="Salamov A.A."/>
            <person name="Schmutz J."/>
            <person name="Selles B."/>
            <person name="Shapiro H."/>
            <person name="Tanguay P."/>
            <person name="Tuskan G.A."/>
            <person name="Henrissat B."/>
            <person name="Van de Peer Y."/>
            <person name="Rouze P."/>
            <person name="Ellis J.G."/>
            <person name="Dodds P.N."/>
            <person name="Schein J.E."/>
            <person name="Zhong S."/>
            <person name="Hamelin R.C."/>
            <person name="Grigoriev I.V."/>
            <person name="Szabo L.J."/>
            <person name="Martin F."/>
        </authorList>
    </citation>
    <scope>NUCLEOTIDE SEQUENCE [LARGE SCALE GENOMIC DNA]</scope>
    <source>
        <strain evidence="4">98AG31 / pathotype 3-4-7</strain>
    </source>
</reference>
<dbReference type="EMBL" id="GL883134">
    <property type="protein sequence ID" value="EGG02006.1"/>
    <property type="molecule type" value="Genomic_DNA"/>
</dbReference>
<dbReference type="VEuPathDB" id="FungiDB:MELLADRAFT_66653"/>
<feature type="compositionally biased region" description="Polar residues" evidence="2">
    <location>
        <begin position="484"/>
        <end position="495"/>
    </location>
</feature>
<feature type="compositionally biased region" description="Polar residues" evidence="2">
    <location>
        <begin position="261"/>
        <end position="279"/>
    </location>
</feature>
<dbReference type="KEGG" id="mlr:MELLADRAFT_66653"/>
<dbReference type="GeneID" id="18930669"/>
<gene>
    <name evidence="3" type="ORF">MELLADRAFT_66653</name>
</gene>
<feature type="region of interest" description="Disordered" evidence="2">
    <location>
        <begin position="1"/>
        <end position="21"/>
    </location>
</feature>
<dbReference type="OrthoDB" id="354769at2759"/>
<dbReference type="HOGENOM" id="CLU_013225_2_0_1"/>
<keyword evidence="4" id="KW-1185">Reference proteome</keyword>
<dbReference type="GO" id="GO:0045145">
    <property type="term" value="F:single-stranded DNA 5'-3' DNA exonuclease activity"/>
    <property type="evidence" value="ECO:0007669"/>
    <property type="project" value="InterPro"/>
</dbReference>
<dbReference type="PANTHER" id="PTHR14464">
    <property type="entry name" value="EXONUCLEASE V"/>
    <property type="match status" value="1"/>
</dbReference>
<evidence type="ECO:0000313" key="3">
    <source>
        <dbReference type="EMBL" id="EGG02006.1"/>
    </source>
</evidence>
<evidence type="ECO:0000256" key="2">
    <source>
        <dbReference type="SAM" id="MobiDB-lite"/>
    </source>
</evidence>
<dbReference type="RefSeq" id="XP_007414840.1">
    <property type="nucleotide sequence ID" value="XM_007414778.1"/>
</dbReference>
<proteinExistence type="inferred from homology"/>
<feature type="region of interest" description="Disordered" evidence="2">
    <location>
        <begin position="242"/>
        <end position="300"/>
    </location>
</feature>
<dbReference type="Pfam" id="PF09810">
    <property type="entry name" value="Exo5"/>
    <property type="match status" value="1"/>
</dbReference>
<feature type="compositionally biased region" description="Basic and acidic residues" evidence="2">
    <location>
        <begin position="245"/>
        <end position="257"/>
    </location>
</feature>
<dbReference type="AlphaFoldDB" id="F4S040"/>
<dbReference type="eggNOG" id="KOG4760">
    <property type="taxonomic scope" value="Eukaryota"/>
</dbReference>
<comment type="similarity">
    <text evidence="1">Belongs to the EXO5 family.</text>
</comment>
<feature type="region of interest" description="Disordered" evidence="2">
    <location>
        <begin position="447"/>
        <end position="515"/>
    </location>
</feature>
<sequence length="604" mass="68087">MNLSHETNNKTSKNSTPESEYDEVIWDEEALAIIDQIQADFISKQAQATSNPVKKELSNSHPITPPTHLIIECEPETSTTDLNSAIVAPSINPTMKSMNNSLWNSSTSLYQRYRARRGFLSAWCETQVEYGLLGKRYLPPKSRPKSIITRAGTEIKINSDAMFTRQKVLDGGTAVHTKLEKEIVPDKIPIRTVSAVDIWGLKILNTIINLDILRDTGITWGFVGDFLVLGIIDQLELDPKPQYIEPRDPTRVGRTLDDFFSPSSNTQSQPQKSVQNEQPGPSYPVVMISDNKTRPDTSLPPSLFTESTRFQLMLYKLLYDQLSTRSLDFTKLCDRLQLDENETFSAEFIEQILPLTQGKDELPMNLRQMYDLLLREMSKLSGGNKSSDTLEIVYRTRETSRKKPKQLELRMAPNEKAKVVLPRTQAEEEEQIARAISNSLADSKIAVPDEGQVKSTNQTESTLATDVKPTSKPSESLQKEDCRNTNLNQPEVETNSIEKEEVLPSSGSKSEVAEPRVSYKRKEKGLIASVLLGYDRRLLDNFLESALSFWNGEREPAGVPVTEIDRCRQVTFFILFNILFGDAEESSHLTRSGLMSNCNGYEFS</sequence>
<dbReference type="PANTHER" id="PTHR14464:SF4">
    <property type="entry name" value="EXONUCLEASE V"/>
    <property type="match status" value="1"/>
</dbReference>
<dbReference type="GO" id="GO:0005739">
    <property type="term" value="C:mitochondrion"/>
    <property type="evidence" value="ECO:0007669"/>
    <property type="project" value="TreeGrafter"/>
</dbReference>
<evidence type="ECO:0000313" key="4">
    <source>
        <dbReference type="Proteomes" id="UP000001072"/>
    </source>
</evidence>
<dbReference type="GO" id="GO:0005634">
    <property type="term" value="C:nucleus"/>
    <property type="evidence" value="ECO:0007669"/>
    <property type="project" value="TreeGrafter"/>
</dbReference>